<evidence type="ECO:0000313" key="8">
    <source>
        <dbReference type="Proteomes" id="UP000182521"/>
    </source>
</evidence>
<evidence type="ECO:0000256" key="4">
    <source>
        <dbReference type="ARBA" id="ARBA00022777"/>
    </source>
</evidence>
<dbReference type="Proteomes" id="UP000182521">
    <property type="component" value="Chromosome"/>
</dbReference>
<accession>A0A1J0KUD4</accession>
<dbReference type="InterPro" id="IPR004625">
    <property type="entry name" value="PyrdxlKinase"/>
</dbReference>
<dbReference type="EMBL" id="CP009654">
    <property type="protein sequence ID" value="APC97306.1"/>
    <property type="molecule type" value="Genomic_DNA"/>
</dbReference>
<evidence type="ECO:0000256" key="5">
    <source>
        <dbReference type="ARBA" id="ARBA00022840"/>
    </source>
</evidence>
<keyword evidence="3" id="KW-0547">Nucleotide-binding</keyword>
<dbReference type="CDD" id="cd01173">
    <property type="entry name" value="pyridoxal_pyridoxamine_kinase"/>
    <property type="match status" value="1"/>
</dbReference>
<evidence type="ECO:0000256" key="3">
    <source>
        <dbReference type="ARBA" id="ARBA00022741"/>
    </source>
</evidence>
<proteinExistence type="predicted"/>
<feature type="domain" description="Pyridoxamine kinase/Phosphomethylpyrimidine kinase" evidence="6">
    <location>
        <begin position="85"/>
        <end position="268"/>
    </location>
</feature>
<dbReference type="NCBIfam" id="TIGR00687">
    <property type="entry name" value="pyridox_kin"/>
    <property type="match status" value="1"/>
</dbReference>
<dbReference type="AlphaFoldDB" id="A0A1J0KUD4"/>
<dbReference type="Pfam" id="PF08543">
    <property type="entry name" value="Phos_pyr_kin"/>
    <property type="match status" value="1"/>
</dbReference>
<dbReference type="STRING" id="1542390.KX01_500"/>
<evidence type="ECO:0000259" key="6">
    <source>
        <dbReference type="Pfam" id="PF08543"/>
    </source>
</evidence>
<dbReference type="InterPro" id="IPR029056">
    <property type="entry name" value="Ribokinase-like"/>
</dbReference>
<dbReference type="EC" id="2.7.1.35" evidence="1"/>
<keyword evidence="8" id="KW-1185">Reference proteome</keyword>
<dbReference type="GO" id="GO:0009443">
    <property type="term" value="P:pyridoxal 5'-phosphate salvage"/>
    <property type="evidence" value="ECO:0007669"/>
    <property type="project" value="InterPro"/>
</dbReference>
<dbReference type="GO" id="GO:0005524">
    <property type="term" value="F:ATP binding"/>
    <property type="evidence" value="ECO:0007669"/>
    <property type="project" value="UniProtKB-KW"/>
</dbReference>
<dbReference type="Gene3D" id="3.40.1190.20">
    <property type="match status" value="1"/>
</dbReference>
<keyword evidence="4 7" id="KW-0418">Kinase</keyword>
<gene>
    <name evidence="7" type="ORF">KX01_500</name>
</gene>
<evidence type="ECO:0000256" key="2">
    <source>
        <dbReference type="ARBA" id="ARBA00022679"/>
    </source>
</evidence>
<keyword evidence="2 7" id="KW-0808">Transferase</keyword>
<keyword evidence="5" id="KW-0067">ATP-binding</keyword>
<reference evidence="8" key="1">
    <citation type="submission" date="2014-10" db="EMBL/GenBank/DDBJ databases">
        <authorList>
            <person name="Kuske C.R."/>
            <person name="Challacombe J.F."/>
            <person name="Daligault H.E."/>
            <person name="Davenport K.W."/>
            <person name="Johnson S.L."/>
            <person name="Siddaramappa S."/>
            <person name="Petersen J.M."/>
        </authorList>
    </citation>
    <scope>NUCLEOTIDE SEQUENCE [LARGE SCALE GENOMIC DNA]</scope>
    <source>
        <strain evidence="8">CA97-1460</strain>
    </source>
</reference>
<dbReference type="KEGG" id="frc:KX01_500"/>
<dbReference type="InterPro" id="IPR013749">
    <property type="entry name" value="PM/HMP-P_kinase-1"/>
</dbReference>
<dbReference type="PANTHER" id="PTHR10534:SF2">
    <property type="entry name" value="PYRIDOXAL KINASE"/>
    <property type="match status" value="1"/>
</dbReference>
<dbReference type="GO" id="GO:0005829">
    <property type="term" value="C:cytosol"/>
    <property type="evidence" value="ECO:0007669"/>
    <property type="project" value="TreeGrafter"/>
</dbReference>
<evidence type="ECO:0000256" key="1">
    <source>
        <dbReference type="ARBA" id="ARBA00012104"/>
    </source>
</evidence>
<dbReference type="GO" id="GO:0008478">
    <property type="term" value="F:pyridoxal kinase activity"/>
    <property type="evidence" value="ECO:0007669"/>
    <property type="project" value="UniProtKB-EC"/>
</dbReference>
<sequence>MNRIMLYTETLRVLSIQSHVVFGYAGNKAAVFPMQKLGIEVSPVYTVQLSNHTEYPCYKGSFFSSEDIQEVISGLEENNFLTKHDAILSGYIGNPNLAEVIANTVKKMKSANDNTIYCCDPVFGDFYDYQEKGEIFATEAHPKMFLEHLLPLADIVTPNLFELSILTEQNINNYEQLKNACAILVEKNNKPNQIVVTTSTSFDKSKTGIAVFHKDDFFYMETPKYKVQSKVSGSGDITAAMFLSYILKGFDTKTSIEKIITALDGIFKTTSKLNTEELALIQAQDYIK</sequence>
<organism evidence="7 8">
    <name type="scientific">Francisella frigiditurris</name>
    <dbReference type="NCBI Taxonomy" id="1542390"/>
    <lineage>
        <taxon>Bacteria</taxon>
        <taxon>Pseudomonadati</taxon>
        <taxon>Pseudomonadota</taxon>
        <taxon>Gammaproteobacteria</taxon>
        <taxon>Thiotrichales</taxon>
        <taxon>Francisellaceae</taxon>
        <taxon>Francisella</taxon>
    </lineage>
</organism>
<dbReference type="SUPFAM" id="SSF53613">
    <property type="entry name" value="Ribokinase-like"/>
    <property type="match status" value="1"/>
</dbReference>
<evidence type="ECO:0000313" key="7">
    <source>
        <dbReference type="EMBL" id="APC97306.1"/>
    </source>
</evidence>
<dbReference type="PANTHER" id="PTHR10534">
    <property type="entry name" value="PYRIDOXAL KINASE"/>
    <property type="match status" value="1"/>
</dbReference>
<protein>
    <recommendedName>
        <fullName evidence="1">pyridoxal kinase</fullName>
        <ecNumber evidence="1">2.7.1.35</ecNumber>
    </recommendedName>
</protein>
<name>A0A1J0KUD4_9GAMM</name>